<evidence type="ECO:0000313" key="2">
    <source>
        <dbReference type="EMBL" id="RRB16733.1"/>
    </source>
</evidence>
<dbReference type="InterPro" id="IPR026341">
    <property type="entry name" value="T9SS_type_B"/>
</dbReference>
<dbReference type="Proteomes" id="UP000274271">
    <property type="component" value="Unassembled WGS sequence"/>
</dbReference>
<dbReference type="Pfam" id="PF13585">
    <property type="entry name" value="CHU_C"/>
    <property type="match status" value="1"/>
</dbReference>
<feature type="region of interest" description="Disordered" evidence="1">
    <location>
        <begin position="1"/>
        <end position="24"/>
    </location>
</feature>
<dbReference type="NCBIfam" id="TIGR04131">
    <property type="entry name" value="Bac_Flav_CTERM"/>
    <property type="match status" value="1"/>
</dbReference>
<dbReference type="EMBL" id="RQJP01000001">
    <property type="protein sequence ID" value="RRB16733.1"/>
    <property type="molecule type" value="Genomic_DNA"/>
</dbReference>
<name>A0A3P1CTS9_9BACT</name>
<gene>
    <name evidence="2" type="ORF">EHT87_00100</name>
</gene>
<proteinExistence type="predicted"/>
<dbReference type="OrthoDB" id="1097758at2"/>
<protein>
    <submittedName>
        <fullName evidence="2">Gliding motility-associated C-terminal domain-containing protein</fullName>
    </submittedName>
</protein>
<comment type="caution">
    <text evidence="2">The sequence shown here is derived from an EMBL/GenBank/DDBJ whole genome shotgun (WGS) entry which is preliminary data.</text>
</comment>
<accession>A0A3P1CTS9</accession>
<reference evidence="2 3" key="1">
    <citation type="submission" date="2018-11" db="EMBL/GenBank/DDBJ databases">
        <authorList>
            <person name="Zhou Z."/>
            <person name="Wang G."/>
        </authorList>
    </citation>
    <scope>NUCLEOTIDE SEQUENCE [LARGE SCALE GENOMIC DNA]</scope>
    <source>
        <strain evidence="2 3">KCTC42998</strain>
    </source>
</reference>
<sequence length="463" mass="50960">MAVSAKRSRPGSGRRCPFRPPVPLRPDPTENVMVNYRTVLLKTILVVTTLFTGYVKTSYGQACTGILGEAIINETFGSSVLTPLETGKTTYQFVSDRCPGDGEYILANSTHCYGSTWHTVLEDHTPDDANGVMAIVNASYESGEFYNQSVSGLCNGITYEFSVWVLNLMNPIMANGCNPIETVPLDPNITMKIERADGSSIQTINTGSIGRSATPTWIRYSVLFTMPDQGNTVVVKLVNNGPGGCGNDLALDDIQFRPCHPLLRIGYDGNTRSTLDVCANTTQLVTSTLGPGYDKPVYQWQESTDSLTWKSIPNATGPSYLIQVSYPGKRYYRLVCTQVPNTLTDQNSSCKATSNSLSLTPIESAECSGPKIHVPASFTPNNDGQNDVLMVYHKANVAFEMQIFNRWGSVIFSTDTMGSRWDGTYLEKPCPEGVYPWKIKYWATDPNRKTSDYLQTGQVLLLR</sequence>
<organism evidence="2 3">
    <name type="scientific">Larkinella knui</name>
    <dbReference type="NCBI Taxonomy" id="2025310"/>
    <lineage>
        <taxon>Bacteria</taxon>
        <taxon>Pseudomonadati</taxon>
        <taxon>Bacteroidota</taxon>
        <taxon>Cytophagia</taxon>
        <taxon>Cytophagales</taxon>
        <taxon>Spirosomataceae</taxon>
        <taxon>Larkinella</taxon>
    </lineage>
</organism>
<keyword evidence="3" id="KW-1185">Reference proteome</keyword>
<evidence type="ECO:0000256" key="1">
    <source>
        <dbReference type="SAM" id="MobiDB-lite"/>
    </source>
</evidence>
<dbReference type="Gene3D" id="2.60.120.260">
    <property type="entry name" value="Galactose-binding domain-like"/>
    <property type="match status" value="1"/>
</dbReference>
<evidence type="ECO:0000313" key="3">
    <source>
        <dbReference type="Proteomes" id="UP000274271"/>
    </source>
</evidence>
<dbReference type="AlphaFoldDB" id="A0A3P1CTS9"/>